<accession>A0ABV9XXS2</accession>
<comment type="caution">
    <text evidence="1">The sequence shown here is derived from an EMBL/GenBank/DDBJ whole genome shotgun (WGS) entry which is preliminary data.</text>
</comment>
<dbReference type="Proteomes" id="UP001595833">
    <property type="component" value="Unassembled WGS sequence"/>
</dbReference>
<reference evidence="2" key="1">
    <citation type="journal article" date="2019" name="Int. J. Syst. Evol. Microbiol.">
        <title>The Global Catalogue of Microorganisms (GCM) 10K type strain sequencing project: providing services to taxonomists for standard genome sequencing and annotation.</title>
        <authorList>
            <consortium name="The Broad Institute Genomics Platform"/>
            <consortium name="The Broad Institute Genome Sequencing Center for Infectious Disease"/>
            <person name="Wu L."/>
            <person name="Ma J."/>
        </authorList>
    </citation>
    <scope>NUCLEOTIDE SEQUENCE [LARGE SCALE GENOMIC DNA]</scope>
    <source>
        <strain evidence="2">KCTC 12848</strain>
    </source>
</reference>
<gene>
    <name evidence="1" type="ORF">ACFPFM_10365</name>
</gene>
<organism evidence="1 2">
    <name type="scientific">Saccharothrix xinjiangensis</name>
    <dbReference type="NCBI Taxonomy" id="204798"/>
    <lineage>
        <taxon>Bacteria</taxon>
        <taxon>Bacillati</taxon>
        <taxon>Actinomycetota</taxon>
        <taxon>Actinomycetes</taxon>
        <taxon>Pseudonocardiales</taxon>
        <taxon>Pseudonocardiaceae</taxon>
        <taxon>Saccharothrix</taxon>
    </lineage>
</organism>
<name>A0ABV9XXS2_9PSEU</name>
<dbReference type="RefSeq" id="WP_344038740.1">
    <property type="nucleotide sequence ID" value="NZ_BAAAKE010000012.1"/>
</dbReference>
<evidence type="ECO:0000313" key="2">
    <source>
        <dbReference type="Proteomes" id="UP001595833"/>
    </source>
</evidence>
<protein>
    <submittedName>
        <fullName evidence="1">Lasso RiPP family leader peptide-containing protein</fullName>
    </submittedName>
</protein>
<proteinExistence type="predicted"/>
<dbReference type="EMBL" id="JBHSJB010000008">
    <property type="protein sequence ID" value="MFC5054162.1"/>
    <property type="molecule type" value="Genomic_DNA"/>
</dbReference>
<dbReference type="NCBIfam" id="NF033521">
    <property type="entry name" value="lasso_leader_L3"/>
    <property type="match status" value="1"/>
</dbReference>
<sequence length="37" mass="4029">MVAPYETPALVELGEFSEDTLGFGSSLWDSFGQYPTS</sequence>
<evidence type="ECO:0000313" key="1">
    <source>
        <dbReference type="EMBL" id="MFC5054162.1"/>
    </source>
</evidence>
<keyword evidence="2" id="KW-1185">Reference proteome</keyword>